<accession>A0A4S2DKP3</accession>
<dbReference type="InterPro" id="IPR051917">
    <property type="entry name" value="Transposase-Integrase"/>
</dbReference>
<dbReference type="GO" id="GO:0032196">
    <property type="term" value="P:transposition"/>
    <property type="evidence" value="ECO:0007669"/>
    <property type="project" value="TreeGrafter"/>
</dbReference>
<proteinExistence type="predicted"/>
<dbReference type="RefSeq" id="WP_136007564.1">
    <property type="nucleotide sequence ID" value="NZ_SRYR01000007.1"/>
</dbReference>
<dbReference type="AlphaFoldDB" id="A0A4S2DKP3"/>
<dbReference type="PANTHER" id="PTHR10948">
    <property type="entry name" value="TRANSPOSASE"/>
    <property type="match status" value="1"/>
</dbReference>
<evidence type="ECO:0000313" key="2">
    <source>
        <dbReference type="EMBL" id="TGY41543.1"/>
    </source>
</evidence>
<dbReference type="PANTHER" id="PTHR10948:SF23">
    <property type="entry name" value="TRANSPOSASE INSI FOR INSERTION SEQUENCE ELEMENT IS30A-RELATED"/>
    <property type="match status" value="1"/>
</dbReference>
<dbReference type="GO" id="GO:0004803">
    <property type="term" value="F:transposase activity"/>
    <property type="evidence" value="ECO:0007669"/>
    <property type="project" value="TreeGrafter"/>
</dbReference>
<dbReference type="Gene3D" id="3.30.420.10">
    <property type="entry name" value="Ribonuclease H-like superfamily/Ribonuclease H"/>
    <property type="match status" value="1"/>
</dbReference>
<keyword evidence="3" id="KW-1185">Reference proteome</keyword>
<dbReference type="InterPro" id="IPR025246">
    <property type="entry name" value="IS30-like_HTH"/>
</dbReference>
<dbReference type="OrthoDB" id="9776104at2"/>
<dbReference type="GO" id="GO:0003676">
    <property type="term" value="F:nucleic acid binding"/>
    <property type="evidence" value="ECO:0007669"/>
    <property type="project" value="InterPro"/>
</dbReference>
<feature type="domain" description="Transposase IS30-like HTH" evidence="1">
    <location>
        <begin position="12"/>
        <end position="55"/>
    </location>
</feature>
<dbReference type="EMBL" id="SRYR01000007">
    <property type="protein sequence ID" value="TGY41543.1"/>
    <property type="molecule type" value="Genomic_DNA"/>
</dbReference>
<name>A0A4S2DKP3_9CLOT</name>
<comment type="caution">
    <text evidence="2">The sequence shown here is derived from an EMBL/GenBank/DDBJ whole genome shotgun (WGS) entry which is preliminary data.</text>
</comment>
<gene>
    <name evidence="2" type="ORF">E5347_12505</name>
</gene>
<dbReference type="Pfam" id="PF13936">
    <property type="entry name" value="HTH_38"/>
    <property type="match status" value="1"/>
</dbReference>
<dbReference type="SUPFAM" id="SSF53098">
    <property type="entry name" value="Ribonuclease H-like"/>
    <property type="match status" value="1"/>
</dbReference>
<dbReference type="InterPro" id="IPR012337">
    <property type="entry name" value="RNaseH-like_sf"/>
</dbReference>
<dbReference type="Proteomes" id="UP000306888">
    <property type="component" value="Unassembled WGS sequence"/>
</dbReference>
<dbReference type="GO" id="GO:0005829">
    <property type="term" value="C:cytosol"/>
    <property type="evidence" value="ECO:0007669"/>
    <property type="project" value="TreeGrafter"/>
</dbReference>
<evidence type="ECO:0000313" key="3">
    <source>
        <dbReference type="Proteomes" id="UP000306888"/>
    </source>
</evidence>
<dbReference type="InterPro" id="IPR036397">
    <property type="entry name" value="RNaseH_sf"/>
</dbReference>
<reference evidence="2 3" key="1">
    <citation type="submission" date="2019-04" db="EMBL/GenBank/DDBJ databases">
        <title>Microbes associate with the intestines of laboratory mice.</title>
        <authorList>
            <person name="Navarre W."/>
            <person name="Wong E."/>
            <person name="Huang K."/>
            <person name="Tropini C."/>
            <person name="Ng K."/>
            <person name="Yu B."/>
        </authorList>
    </citation>
    <scope>NUCLEOTIDE SEQUENCE [LARGE SCALE GENOMIC DNA]</scope>
    <source>
        <strain evidence="2 3">NM50_B9-20</strain>
    </source>
</reference>
<protein>
    <recommendedName>
        <fullName evidence="1">Transposase IS30-like HTH domain-containing protein</fullName>
    </recommendedName>
</protein>
<organism evidence="2 3">
    <name type="scientific">Clostridium sartagoforme</name>
    <dbReference type="NCBI Taxonomy" id="84031"/>
    <lineage>
        <taxon>Bacteria</taxon>
        <taxon>Bacillati</taxon>
        <taxon>Bacillota</taxon>
        <taxon>Clostridia</taxon>
        <taxon>Eubacteriales</taxon>
        <taxon>Clostridiaceae</taxon>
        <taxon>Clostridium</taxon>
    </lineage>
</organism>
<sequence length="178" mass="21216">MDTKENITNTKKNKHLSLQERCFIEIRLKEGWSDYKISKSINRTINTVLNEIKRGSVKQIKNGEEITIYFEDVGERVYTQNRENCKGKYKLLKCSGFIDYVTNKVLKDNWSSKVYFTNPYSSFKKGFNERYNGLIRRFIAKGKAILRYTIDEISRIEDWINTLPRRKLNYKTPEELFD</sequence>
<evidence type="ECO:0000259" key="1">
    <source>
        <dbReference type="Pfam" id="PF13936"/>
    </source>
</evidence>